<dbReference type="PANTHER" id="PTHR42680:SF3">
    <property type="entry name" value="DCTP DEAMINASE"/>
    <property type="match status" value="1"/>
</dbReference>
<keyword evidence="1 5" id="KW-0378">Hydrolase</keyword>
<evidence type="ECO:0000256" key="3">
    <source>
        <dbReference type="SAM" id="Coils"/>
    </source>
</evidence>
<dbReference type="Pfam" id="PF22769">
    <property type="entry name" value="DCD"/>
    <property type="match status" value="1"/>
</dbReference>
<name>A0A0U1HYF9_YERRO</name>
<keyword evidence="4" id="KW-0812">Transmembrane</keyword>
<dbReference type="CDD" id="cd07557">
    <property type="entry name" value="trimeric_dUTPase"/>
    <property type="match status" value="1"/>
</dbReference>
<organism evidence="5 6">
    <name type="scientific">Yersinia rohdei</name>
    <dbReference type="NCBI Taxonomy" id="29485"/>
    <lineage>
        <taxon>Bacteria</taxon>
        <taxon>Pseudomonadati</taxon>
        <taxon>Pseudomonadota</taxon>
        <taxon>Gammaproteobacteria</taxon>
        <taxon>Enterobacterales</taxon>
        <taxon>Yersiniaceae</taxon>
        <taxon>Yersinia</taxon>
    </lineage>
</organism>
<dbReference type="GO" id="GO:0006229">
    <property type="term" value="P:dUTP biosynthetic process"/>
    <property type="evidence" value="ECO:0007669"/>
    <property type="project" value="InterPro"/>
</dbReference>
<dbReference type="SUPFAM" id="SSF51283">
    <property type="entry name" value="dUTPase-like"/>
    <property type="match status" value="1"/>
</dbReference>
<protein>
    <submittedName>
        <fullName evidence="5">Deoxycytidine triphosphate deaminase</fullName>
        <ecNumber evidence="5">3.5.4.13</ecNumber>
    </submittedName>
</protein>
<dbReference type="EMBL" id="CTKE01000038">
    <property type="protein sequence ID" value="CQI98025.1"/>
    <property type="molecule type" value="Genomic_DNA"/>
</dbReference>
<dbReference type="InterPro" id="IPR011962">
    <property type="entry name" value="dCTP_deaminase"/>
</dbReference>
<gene>
    <name evidence="5" type="primary">dcd_2</name>
    <name evidence="5" type="ORF">ERS008555_04022</name>
</gene>
<evidence type="ECO:0000256" key="4">
    <source>
        <dbReference type="SAM" id="Phobius"/>
    </source>
</evidence>
<dbReference type="Gene3D" id="2.70.40.10">
    <property type="match status" value="1"/>
</dbReference>
<proteinExistence type="predicted"/>
<accession>A0A0U1HYF9</accession>
<dbReference type="PANTHER" id="PTHR42680">
    <property type="entry name" value="DCTP DEAMINASE"/>
    <property type="match status" value="1"/>
</dbReference>
<dbReference type="GO" id="GO:0008829">
    <property type="term" value="F:dCTP deaminase activity"/>
    <property type="evidence" value="ECO:0007669"/>
    <property type="project" value="UniProtKB-EC"/>
</dbReference>
<dbReference type="AlphaFoldDB" id="A0A0U1HYF9"/>
<keyword evidence="2" id="KW-0546">Nucleotide metabolism</keyword>
<evidence type="ECO:0000256" key="2">
    <source>
        <dbReference type="ARBA" id="ARBA00023080"/>
    </source>
</evidence>
<dbReference type="Proteomes" id="UP000042054">
    <property type="component" value="Unassembled WGS sequence"/>
</dbReference>
<feature type="coiled-coil region" evidence="3">
    <location>
        <begin position="209"/>
        <end position="239"/>
    </location>
</feature>
<dbReference type="InterPro" id="IPR036157">
    <property type="entry name" value="dUTPase-like_sf"/>
</dbReference>
<evidence type="ECO:0000256" key="1">
    <source>
        <dbReference type="ARBA" id="ARBA00022801"/>
    </source>
</evidence>
<evidence type="ECO:0000313" key="6">
    <source>
        <dbReference type="Proteomes" id="UP000042054"/>
    </source>
</evidence>
<dbReference type="InterPro" id="IPR033704">
    <property type="entry name" value="dUTPase_trimeric"/>
</dbReference>
<keyword evidence="4" id="KW-0472">Membrane</keyword>
<keyword evidence="4" id="KW-1133">Transmembrane helix</keyword>
<keyword evidence="3" id="KW-0175">Coiled coil</keyword>
<reference evidence="5 6" key="1">
    <citation type="submission" date="2015-03" db="EMBL/GenBank/DDBJ databases">
        <authorList>
            <person name="Murphy D."/>
        </authorList>
    </citation>
    <scope>NUCLEOTIDE SEQUENCE [LARGE SCALE GENOMIC DNA]</scope>
    <source>
        <strain evidence="5 6">68/02</strain>
    </source>
</reference>
<evidence type="ECO:0000313" key="5">
    <source>
        <dbReference type="EMBL" id="CQI98025.1"/>
    </source>
</evidence>
<feature type="transmembrane region" description="Helical" evidence="4">
    <location>
        <begin position="181"/>
        <end position="202"/>
    </location>
</feature>
<dbReference type="EC" id="3.5.4.13" evidence="5"/>
<sequence length="253" mass="27977">MLAENELNNELRLGRIFNLTNANISNFKVQPSSIDLTVKLIHIPDKNKTKKSHSIDPGETVILEINEVFSLSNDISGIVFPKNTLSKNGIIMTNPGHVDPGYKGILTLYLVNMSKETFNLREQDSVARLLLFKTSSITSGYQGNSVTQVDEDQLNRMGKDFAGLNTRITSALGKVLAKWSVGLFVLVAIMLSIVGLAVPVAFTMTSSYLDNTKDLKQSIKQQEDKIENLKKEIALLNSREPKQSATIPKRTGK</sequence>